<evidence type="ECO:0000313" key="2">
    <source>
        <dbReference type="EMBL" id="AOV17139.1"/>
    </source>
</evidence>
<protein>
    <submittedName>
        <fullName evidence="2">Glycosyl transferase</fullName>
    </submittedName>
</protein>
<reference evidence="2 3" key="1">
    <citation type="submission" date="2016-09" db="EMBL/GenBank/DDBJ databases">
        <title>Acidihalobacter prosperus V6 (DSM14174).</title>
        <authorList>
            <person name="Khaleque H.N."/>
            <person name="Ramsay J.P."/>
            <person name="Murphy R.J.T."/>
            <person name="Kaksonen A.H."/>
            <person name="Boxall N.J."/>
            <person name="Watkin E.L.J."/>
        </authorList>
    </citation>
    <scope>NUCLEOTIDE SEQUENCE [LARGE SCALE GENOMIC DNA]</scope>
    <source>
        <strain evidence="2 3">V6</strain>
    </source>
</reference>
<name>A0A1D8K837_9GAMM</name>
<dbReference type="EMBL" id="CP017448">
    <property type="protein sequence ID" value="AOV17139.1"/>
    <property type="molecule type" value="Genomic_DNA"/>
</dbReference>
<dbReference type="SUPFAM" id="SSF53756">
    <property type="entry name" value="UDP-Glycosyltransferase/glycogen phosphorylase"/>
    <property type="match status" value="1"/>
</dbReference>
<keyword evidence="3" id="KW-1185">Reference proteome</keyword>
<dbReference type="Gene3D" id="3.40.50.2000">
    <property type="entry name" value="Glycogen Phosphorylase B"/>
    <property type="match status" value="2"/>
</dbReference>
<organism evidence="2 3">
    <name type="scientific">Acidihalobacter aeolianus</name>
    <dbReference type="NCBI Taxonomy" id="2792603"/>
    <lineage>
        <taxon>Bacteria</taxon>
        <taxon>Pseudomonadati</taxon>
        <taxon>Pseudomonadota</taxon>
        <taxon>Gammaproteobacteria</taxon>
        <taxon>Chromatiales</taxon>
        <taxon>Ectothiorhodospiraceae</taxon>
        <taxon>Acidihalobacter</taxon>
    </lineage>
</organism>
<dbReference type="Pfam" id="PF13692">
    <property type="entry name" value="Glyco_trans_1_4"/>
    <property type="match status" value="1"/>
</dbReference>
<dbReference type="RefSeq" id="WP_070072710.1">
    <property type="nucleotide sequence ID" value="NZ_CP017448.1"/>
</dbReference>
<proteinExistence type="predicted"/>
<evidence type="ECO:0000259" key="1">
    <source>
        <dbReference type="Pfam" id="PF13439"/>
    </source>
</evidence>
<dbReference type="GO" id="GO:0016757">
    <property type="term" value="F:glycosyltransferase activity"/>
    <property type="evidence" value="ECO:0007669"/>
    <property type="project" value="UniProtKB-ARBA"/>
</dbReference>
<keyword evidence="2" id="KW-0808">Transferase</keyword>
<dbReference type="CDD" id="cd03801">
    <property type="entry name" value="GT4_PimA-like"/>
    <property type="match status" value="1"/>
</dbReference>
<dbReference type="AlphaFoldDB" id="A0A1D8K837"/>
<feature type="domain" description="Glycosyltransferase subfamily 4-like N-terminal" evidence="1">
    <location>
        <begin position="19"/>
        <end position="209"/>
    </location>
</feature>
<dbReference type="PANTHER" id="PTHR45947">
    <property type="entry name" value="SULFOQUINOVOSYL TRANSFERASE SQD2"/>
    <property type="match status" value="1"/>
</dbReference>
<accession>A0A1D8K837</accession>
<dbReference type="InterPro" id="IPR028098">
    <property type="entry name" value="Glyco_trans_4-like_N"/>
</dbReference>
<dbReference type="Pfam" id="PF13439">
    <property type="entry name" value="Glyco_transf_4"/>
    <property type="match status" value="1"/>
</dbReference>
<dbReference type="InterPro" id="IPR050194">
    <property type="entry name" value="Glycosyltransferase_grp1"/>
</dbReference>
<dbReference type="KEGG" id="aaeo:BJI67_08770"/>
<gene>
    <name evidence="2" type="ORF">BJI67_08770</name>
</gene>
<dbReference type="Proteomes" id="UP000095342">
    <property type="component" value="Chromosome"/>
</dbReference>
<dbReference type="PANTHER" id="PTHR45947:SF3">
    <property type="entry name" value="SULFOQUINOVOSYL TRANSFERASE SQD2"/>
    <property type="match status" value="1"/>
</dbReference>
<evidence type="ECO:0000313" key="3">
    <source>
        <dbReference type="Proteomes" id="UP000095342"/>
    </source>
</evidence>
<sequence length="419" mass="45601">MKIAYLCADGGIPVLGHKGASVHVREMIGAFTRTGHEVSLFCSRLGEGNAPPPGECMELPPQDDPEPIANAARDLGIETYEHDRTLRRELARIAHDRALAARMLGALQRSGQRPELLYERYSLMHRAGLQVAAALDIPHILEINAPLVEEQARFRGLVQRGLAESIEREVFRGASHIVAVSAAMKTHAIKQGVPEQRISILPNGVDTTRFNTAIDKLLIRARHGFSGSPVIGFVGSLKPWHGLDLLLDAFHQIRREHGDARLLIVGDGPVMEHLRERIMRERMGNSVVLAGHVPHDEIPAYLAAMDVTVAPYQPQPDFYFSPMKVIESMAMGRPVVAPRIGQLTELVEDGVTGRLYSPGDTAGCAAAISELLQNPLSRRAMGEQAARRASTAFSWDSNAARVASLAAQMCPTHAGPLAV</sequence>